<feature type="compositionally biased region" description="Polar residues" evidence="1">
    <location>
        <begin position="26"/>
        <end position="52"/>
    </location>
</feature>
<organism evidence="2">
    <name type="scientific">Nonomuraea gerenzanensis</name>
    <dbReference type="NCBI Taxonomy" id="93944"/>
    <lineage>
        <taxon>Bacteria</taxon>
        <taxon>Bacillati</taxon>
        <taxon>Actinomycetota</taxon>
        <taxon>Actinomycetes</taxon>
        <taxon>Streptosporangiales</taxon>
        <taxon>Streptosporangiaceae</taxon>
        <taxon>Nonomuraea</taxon>
    </lineage>
</organism>
<accession>A0A1M4EKB6</accession>
<reference evidence="2" key="1">
    <citation type="submission" date="2016-04" db="EMBL/GenBank/DDBJ databases">
        <authorList>
            <person name="Evans L.H."/>
            <person name="Alamgir A."/>
            <person name="Owens N."/>
            <person name="Weber N.D."/>
            <person name="Virtaneva K."/>
            <person name="Barbian K."/>
            <person name="Babar A."/>
            <person name="Rosenke K."/>
        </authorList>
    </citation>
    <scope>NUCLEOTIDE SEQUENCE</scope>
    <source>
        <strain evidence="2">Nono1</strain>
    </source>
</reference>
<feature type="compositionally biased region" description="Pro residues" evidence="1">
    <location>
        <begin position="1"/>
        <end position="12"/>
    </location>
</feature>
<evidence type="ECO:0000313" key="2">
    <source>
        <dbReference type="EMBL" id="SBO99310.1"/>
    </source>
</evidence>
<feature type="region of interest" description="Disordered" evidence="1">
    <location>
        <begin position="1"/>
        <end position="149"/>
    </location>
</feature>
<evidence type="ECO:0000256" key="1">
    <source>
        <dbReference type="SAM" id="MobiDB-lite"/>
    </source>
</evidence>
<dbReference type="AlphaFoldDB" id="A0A1M4EKB6"/>
<name>A0A1M4EKB6_9ACTN</name>
<sequence length="149" mass="16518">MRQIPPRPPPTLQPHDPSGRHPVRGLTSSGHPTGRHSLSASSPSRNNRTGRSLSRRNGRRHSTRDRRVHSRNGDDHHGLRGRGRPHARKRLLPPPQQLSTTPLKRAERVRDLPIVIGSGTAQQQPTPGTDLHRGGQDGTTTRTVRPIHT</sequence>
<proteinExistence type="predicted"/>
<feature type="compositionally biased region" description="Basic residues" evidence="1">
    <location>
        <begin position="53"/>
        <end position="70"/>
    </location>
</feature>
<gene>
    <name evidence="2" type="ORF">BN4615_P8826</name>
</gene>
<dbReference type="EMBL" id="LT559118">
    <property type="protein sequence ID" value="SBO99310.1"/>
    <property type="molecule type" value="Genomic_DNA"/>
</dbReference>
<feature type="compositionally biased region" description="Basic residues" evidence="1">
    <location>
        <begin position="79"/>
        <end position="91"/>
    </location>
</feature>
<protein>
    <submittedName>
        <fullName evidence="2">Uncharacterized protein</fullName>
    </submittedName>
</protein>